<reference evidence="1" key="1">
    <citation type="submission" date="2014-09" db="EMBL/GenBank/DDBJ databases">
        <authorList>
            <person name="Magalhaes I.L.F."/>
            <person name="Oliveira U."/>
            <person name="Santos F.R."/>
            <person name="Vidigal T.H.D.A."/>
            <person name="Brescovit A.D."/>
            <person name="Santos A.J."/>
        </authorList>
    </citation>
    <scope>NUCLEOTIDE SEQUENCE</scope>
    <source>
        <tissue evidence="1">Shoot tissue taken approximately 20 cm above the soil surface</tissue>
    </source>
</reference>
<accession>A0A0A9BY35</accession>
<reference evidence="1" key="2">
    <citation type="journal article" date="2015" name="Data Brief">
        <title>Shoot transcriptome of the giant reed, Arundo donax.</title>
        <authorList>
            <person name="Barrero R.A."/>
            <person name="Guerrero F.D."/>
            <person name="Moolhuijzen P."/>
            <person name="Goolsby J.A."/>
            <person name="Tidwell J."/>
            <person name="Bellgard S.E."/>
            <person name="Bellgard M.I."/>
        </authorList>
    </citation>
    <scope>NUCLEOTIDE SEQUENCE</scope>
    <source>
        <tissue evidence="1">Shoot tissue taken approximately 20 cm above the soil surface</tissue>
    </source>
</reference>
<dbReference type="EMBL" id="GBRH01233728">
    <property type="protein sequence ID" value="JAD64167.1"/>
    <property type="molecule type" value="Transcribed_RNA"/>
</dbReference>
<sequence>MKYIHSYIHERITKGGQSVPYGYLSCDKITVQYH</sequence>
<dbReference type="AlphaFoldDB" id="A0A0A9BY35"/>
<name>A0A0A9BY35_ARUDO</name>
<evidence type="ECO:0000313" key="1">
    <source>
        <dbReference type="EMBL" id="JAD64167.1"/>
    </source>
</evidence>
<protein>
    <submittedName>
        <fullName evidence="1">Uncharacterized protein</fullName>
    </submittedName>
</protein>
<organism evidence="1">
    <name type="scientific">Arundo donax</name>
    <name type="common">Giant reed</name>
    <name type="synonym">Donax arundinaceus</name>
    <dbReference type="NCBI Taxonomy" id="35708"/>
    <lineage>
        <taxon>Eukaryota</taxon>
        <taxon>Viridiplantae</taxon>
        <taxon>Streptophyta</taxon>
        <taxon>Embryophyta</taxon>
        <taxon>Tracheophyta</taxon>
        <taxon>Spermatophyta</taxon>
        <taxon>Magnoliopsida</taxon>
        <taxon>Liliopsida</taxon>
        <taxon>Poales</taxon>
        <taxon>Poaceae</taxon>
        <taxon>PACMAD clade</taxon>
        <taxon>Arundinoideae</taxon>
        <taxon>Arundineae</taxon>
        <taxon>Arundo</taxon>
    </lineage>
</organism>
<proteinExistence type="predicted"/>